<dbReference type="CDD" id="cd01104">
    <property type="entry name" value="HTH_MlrA-CarA"/>
    <property type="match status" value="1"/>
</dbReference>
<dbReference type="Gene3D" id="1.10.1240.10">
    <property type="entry name" value="Methionine synthase domain"/>
    <property type="match status" value="1"/>
</dbReference>
<evidence type="ECO:0000259" key="2">
    <source>
        <dbReference type="PROSITE" id="PS50937"/>
    </source>
</evidence>
<proteinExistence type="predicted"/>
<dbReference type="InterPro" id="IPR009061">
    <property type="entry name" value="DNA-bd_dom_put_sf"/>
</dbReference>
<dbReference type="SUPFAM" id="SSF46955">
    <property type="entry name" value="Putative DNA-binding domain"/>
    <property type="match status" value="1"/>
</dbReference>
<dbReference type="InterPro" id="IPR000551">
    <property type="entry name" value="MerR-type_HTH_dom"/>
</dbReference>
<evidence type="ECO:0000313" key="3">
    <source>
        <dbReference type="EMBL" id="GAA3219077.1"/>
    </source>
</evidence>
<dbReference type="Proteomes" id="UP001501237">
    <property type="component" value="Unassembled WGS sequence"/>
</dbReference>
<name>A0ABP6QDX9_9ACTN</name>
<dbReference type="SUPFAM" id="SSF52242">
    <property type="entry name" value="Cobalamin (vitamin B12)-binding domain"/>
    <property type="match status" value="1"/>
</dbReference>
<dbReference type="InterPro" id="IPR036724">
    <property type="entry name" value="Cobalamin-bd_sf"/>
</dbReference>
<dbReference type="RefSeq" id="WP_344831094.1">
    <property type="nucleotide sequence ID" value="NZ_BAAAUV010000010.1"/>
</dbReference>
<dbReference type="PANTHER" id="PTHR30204">
    <property type="entry name" value="REDOX-CYCLING DRUG-SENSING TRANSCRIPTIONAL ACTIVATOR SOXR"/>
    <property type="match status" value="1"/>
</dbReference>
<organism evidence="3 4">
    <name type="scientific">Actinocorallia longicatena</name>
    <dbReference type="NCBI Taxonomy" id="111803"/>
    <lineage>
        <taxon>Bacteria</taxon>
        <taxon>Bacillati</taxon>
        <taxon>Actinomycetota</taxon>
        <taxon>Actinomycetes</taxon>
        <taxon>Streptosporangiales</taxon>
        <taxon>Thermomonosporaceae</taxon>
        <taxon>Actinocorallia</taxon>
    </lineage>
</organism>
<evidence type="ECO:0000313" key="4">
    <source>
        <dbReference type="Proteomes" id="UP001501237"/>
    </source>
</evidence>
<gene>
    <name evidence="3" type="ORF">GCM10010468_42930</name>
</gene>
<accession>A0ABP6QDX9</accession>
<dbReference type="PANTHER" id="PTHR30204:SF97">
    <property type="entry name" value="MERR FAMILY REGULATORY PROTEIN"/>
    <property type="match status" value="1"/>
</dbReference>
<dbReference type="PROSITE" id="PS50937">
    <property type="entry name" value="HTH_MERR_2"/>
    <property type="match status" value="1"/>
</dbReference>
<sequence>MAEELDEGLSVGALARRLGVATSTLRSWDRRYGIGPSRRSGGSHRRYTPQDVLRLQAMQKLILDGVPPAEAARSALGGEVAAPPADGRAHGQGGRRLALGSADAEARRLARAAMAMDEPVAYGLLRTVIRRDGVVNAWNEVVTPVLRSVGERVARTGECVEVEHLLSAQSLVCLAEVPKPPVTRNARPVLLACAPEEQHSLPVYALAAALAEAGIASRLLGARTPAKALADAIERIGPGAVFVWSQTAETGDPGWLAELPVHRPAVRLLVGGPGWAGELPEGVSRPLTLVGAVDEVETALGLG</sequence>
<feature type="domain" description="HTH merR-type" evidence="2">
    <location>
        <begin position="8"/>
        <end position="77"/>
    </location>
</feature>
<keyword evidence="1" id="KW-0238">DNA-binding</keyword>
<dbReference type="EMBL" id="BAAAUV010000010">
    <property type="protein sequence ID" value="GAA3219077.1"/>
    <property type="molecule type" value="Genomic_DNA"/>
</dbReference>
<keyword evidence="4" id="KW-1185">Reference proteome</keyword>
<dbReference type="Pfam" id="PF13411">
    <property type="entry name" value="MerR_1"/>
    <property type="match status" value="1"/>
</dbReference>
<dbReference type="Gene3D" id="3.40.50.280">
    <property type="entry name" value="Cobalamin-binding domain"/>
    <property type="match status" value="1"/>
</dbReference>
<dbReference type="InterPro" id="IPR047057">
    <property type="entry name" value="MerR_fam"/>
</dbReference>
<comment type="caution">
    <text evidence="3">The sequence shown here is derived from an EMBL/GenBank/DDBJ whole genome shotgun (WGS) entry which is preliminary data.</text>
</comment>
<dbReference type="InterPro" id="IPR036594">
    <property type="entry name" value="Meth_synthase_dom"/>
</dbReference>
<dbReference type="Gene3D" id="1.10.1660.10">
    <property type="match status" value="1"/>
</dbReference>
<evidence type="ECO:0000256" key="1">
    <source>
        <dbReference type="ARBA" id="ARBA00023125"/>
    </source>
</evidence>
<reference evidence="4" key="1">
    <citation type="journal article" date="2019" name="Int. J. Syst. Evol. Microbiol.">
        <title>The Global Catalogue of Microorganisms (GCM) 10K type strain sequencing project: providing services to taxonomists for standard genome sequencing and annotation.</title>
        <authorList>
            <consortium name="The Broad Institute Genomics Platform"/>
            <consortium name="The Broad Institute Genome Sequencing Center for Infectious Disease"/>
            <person name="Wu L."/>
            <person name="Ma J."/>
        </authorList>
    </citation>
    <scope>NUCLEOTIDE SEQUENCE [LARGE SCALE GENOMIC DNA]</scope>
    <source>
        <strain evidence="4">JCM 9377</strain>
    </source>
</reference>
<protein>
    <submittedName>
        <fullName evidence="3">MerR family transcriptional regulator</fullName>
    </submittedName>
</protein>
<dbReference type="SMART" id="SM00422">
    <property type="entry name" value="HTH_MERR"/>
    <property type="match status" value="1"/>
</dbReference>